<evidence type="ECO:0000256" key="2">
    <source>
        <dbReference type="ARBA" id="ARBA00023125"/>
    </source>
</evidence>
<dbReference type="SUPFAM" id="SSF64288">
    <property type="entry name" value="Chorismate lyase-like"/>
    <property type="match status" value="1"/>
</dbReference>
<reference evidence="5 6" key="1">
    <citation type="journal article" date="2018" name="Front. Microbiol.">
        <title>Hydrolytic Capabilities as a Key to Environmental Success: Chitinolytic and Cellulolytic Acidobacteria From Acidic Sub-arctic Soils and Boreal Peatlands.</title>
        <authorList>
            <person name="Belova S.E."/>
            <person name="Ravin N.V."/>
            <person name="Pankratov T.A."/>
            <person name="Rakitin A.L."/>
            <person name="Ivanova A.A."/>
            <person name="Beletsky A.V."/>
            <person name="Mardanov A.V."/>
            <person name="Sinninghe Damste J.S."/>
            <person name="Dedysh S.N."/>
        </authorList>
    </citation>
    <scope>NUCLEOTIDE SEQUENCE [LARGE SCALE GENOMIC DNA]</scope>
    <source>
        <strain evidence="5 6">SBC82</strain>
        <plasmid evidence="6">pacpol2</plasmid>
    </source>
</reference>
<evidence type="ECO:0000256" key="1">
    <source>
        <dbReference type="ARBA" id="ARBA00023015"/>
    </source>
</evidence>
<dbReference type="KEGG" id="abas:ACPOL_6815"/>
<keyword evidence="2" id="KW-0238">DNA-binding</keyword>
<proteinExistence type="predicted"/>
<dbReference type="OrthoDB" id="457376at2"/>
<protein>
    <submittedName>
        <fullName evidence="5">Putative transcriptional regulator of N-Acetylglucosamine utilization, GntR family</fullName>
    </submittedName>
</protein>
<dbReference type="InterPro" id="IPR036390">
    <property type="entry name" value="WH_DNA-bd_sf"/>
</dbReference>
<keyword evidence="6" id="KW-1185">Reference proteome</keyword>
<evidence type="ECO:0000259" key="4">
    <source>
        <dbReference type="PROSITE" id="PS50949"/>
    </source>
</evidence>
<dbReference type="PRINTS" id="PR00035">
    <property type="entry name" value="HTHGNTR"/>
</dbReference>
<evidence type="ECO:0000256" key="3">
    <source>
        <dbReference type="ARBA" id="ARBA00023163"/>
    </source>
</evidence>
<dbReference type="InterPro" id="IPR050679">
    <property type="entry name" value="Bact_HTH_transcr_reg"/>
</dbReference>
<sequence>MPSEQEICEKLGVSRTVVRQAMAGLERRGFITKQSGKRSAISYPKYNGSLMQNLRGFYEDAVSKGQKPTTRVLDLDVIDAKGDYAEALALNEGDRVIRLNRLRFLDGEPEVLVVTYIPEARCPELVREDFTQQSLYGVLAEKYKLAISRGHRTVEAIALDRADAKLLKLPPNSPALLLKSIGLLEDGRPLEYFVAKHRGDRSKFHIDLVRDANP</sequence>
<dbReference type="Proteomes" id="UP000253606">
    <property type="component" value="Plasmid pACPOL2"/>
</dbReference>
<name>A0A2Z5GBQ2_9BACT</name>
<dbReference type="GO" id="GO:0003677">
    <property type="term" value="F:DNA binding"/>
    <property type="evidence" value="ECO:0007669"/>
    <property type="project" value="UniProtKB-KW"/>
</dbReference>
<dbReference type="SMART" id="SM00866">
    <property type="entry name" value="UTRA"/>
    <property type="match status" value="1"/>
</dbReference>
<dbReference type="PROSITE" id="PS50949">
    <property type="entry name" value="HTH_GNTR"/>
    <property type="match status" value="1"/>
</dbReference>
<dbReference type="InterPro" id="IPR011663">
    <property type="entry name" value="UTRA"/>
</dbReference>
<dbReference type="InterPro" id="IPR028978">
    <property type="entry name" value="Chorismate_lyase_/UTRA_dom_sf"/>
</dbReference>
<dbReference type="RefSeq" id="WP_114211232.1">
    <property type="nucleotide sequence ID" value="NZ_CP030842.1"/>
</dbReference>
<dbReference type="Pfam" id="PF07702">
    <property type="entry name" value="UTRA"/>
    <property type="match status" value="1"/>
</dbReference>
<accession>A0A2Z5GBQ2</accession>
<dbReference type="EMBL" id="CP030842">
    <property type="protein sequence ID" value="AXC16025.1"/>
    <property type="molecule type" value="Genomic_DNA"/>
</dbReference>
<dbReference type="Gene3D" id="1.10.10.10">
    <property type="entry name" value="Winged helix-like DNA-binding domain superfamily/Winged helix DNA-binding domain"/>
    <property type="match status" value="1"/>
</dbReference>
<gene>
    <name evidence="5" type="ORF">ACPOL_6815</name>
</gene>
<dbReference type="InterPro" id="IPR036388">
    <property type="entry name" value="WH-like_DNA-bd_sf"/>
</dbReference>
<dbReference type="GO" id="GO:0003700">
    <property type="term" value="F:DNA-binding transcription factor activity"/>
    <property type="evidence" value="ECO:0007669"/>
    <property type="project" value="InterPro"/>
</dbReference>
<dbReference type="InterPro" id="IPR000524">
    <property type="entry name" value="Tscrpt_reg_HTH_GntR"/>
</dbReference>
<dbReference type="Pfam" id="PF00392">
    <property type="entry name" value="GntR"/>
    <property type="match status" value="1"/>
</dbReference>
<geneLocation type="plasmid" evidence="6">
    <name>pacpol2</name>
</geneLocation>
<dbReference type="PANTHER" id="PTHR44846">
    <property type="entry name" value="MANNOSYL-D-GLYCERATE TRANSPORT/METABOLISM SYSTEM REPRESSOR MNGR-RELATED"/>
    <property type="match status" value="1"/>
</dbReference>
<evidence type="ECO:0000313" key="5">
    <source>
        <dbReference type="EMBL" id="AXC16025.1"/>
    </source>
</evidence>
<dbReference type="Gene3D" id="3.40.1410.10">
    <property type="entry name" value="Chorismate lyase-like"/>
    <property type="match status" value="1"/>
</dbReference>
<dbReference type="AlphaFoldDB" id="A0A2Z5GBQ2"/>
<dbReference type="SUPFAM" id="SSF46785">
    <property type="entry name" value="Winged helix' DNA-binding domain"/>
    <property type="match status" value="1"/>
</dbReference>
<evidence type="ECO:0000313" key="6">
    <source>
        <dbReference type="Proteomes" id="UP000253606"/>
    </source>
</evidence>
<keyword evidence="3" id="KW-0804">Transcription</keyword>
<dbReference type="GO" id="GO:0045892">
    <property type="term" value="P:negative regulation of DNA-templated transcription"/>
    <property type="evidence" value="ECO:0007669"/>
    <property type="project" value="TreeGrafter"/>
</dbReference>
<dbReference type="PANTHER" id="PTHR44846:SF1">
    <property type="entry name" value="MANNOSYL-D-GLYCERATE TRANSPORT_METABOLISM SYSTEM REPRESSOR MNGR-RELATED"/>
    <property type="match status" value="1"/>
</dbReference>
<feature type="domain" description="HTH gntR-type" evidence="4">
    <location>
        <begin position="1"/>
        <end position="44"/>
    </location>
</feature>
<keyword evidence="1" id="KW-0805">Transcription regulation</keyword>
<organism evidence="5 6">
    <name type="scientific">Acidisarcina polymorpha</name>
    <dbReference type="NCBI Taxonomy" id="2211140"/>
    <lineage>
        <taxon>Bacteria</taxon>
        <taxon>Pseudomonadati</taxon>
        <taxon>Acidobacteriota</taxon>
        <taxon>Terriglobia</taxon>
        <taxon>Terriglobales</taxon>
        <taxon>Acidobacteriaceae</taxon>
        <taxon>Acidisarcina</taxon>
    </lineage>
</organism>
<keyword evidence="5" id="KW-0614">Plasmid</keyword>